<dbReference type="Proteomes" id="UP000622552">
    <property type="component" value="Unassembled WGS sequence"/>
</dbReference>
<dbReference type="Gene3D" id="3.40.50.10320">
    <property type="entry name" value="LmbE-like"/>
    <property type="match status" value="1"/>
</dbReference>
<gene>
    <name evidence="2" type="ORF">IW245_003488</name>
</gene>
<dbReference type="InterPro" id="IPR024078">
    <property type="entry name" value="LmbE-like_dom_sf"/>
</dbReference>
<protein>
    <submittedName>
        <fullName evidence="2">LmbE family N-acetylglucosaminyl deacetylase</fullName>
    </submittedName>
</protein>
<proteinExistence type="predicted"/>
<sequence>MADYEIVPEDWGRALAVVAHPDDLEYGASGAVARWTAQGKWVGYVMASRGEAGIAGLPPAECAPLRTTEQVASARLVGVDTVEFLDHPDGVIEYGVPLRRDITAAIRRHRPDVLITLNHRTTWPFGNRNTPDHRNVGEAVLDAVGDAGNEWIFPEAGPAWGGVRMVLVSGSPEAGHAVDIGATLDVSVASLRAHDAYLRGLGDSPLGDADGFLRGMAARTAERFGGVPACPFELIAF</sequence>
<dbReference type="InterPro" id="IPR003737">
    <property type="entry name" value="GlcNAc_PI_deacetylase-related"/>
</dbReference>
<dbReference type="PANTHER" id="PTHR12993:SF28">
    <property type="entry name" value="LMBE FAMILY PROTEIN"/>
    <property type="match status" value="1"/>
</dbReference>
<accession>A0A8J7GR75</accession>
<keyword evidence="1" id="KW-0862">Zinc</keyword>
<dbReference type="GO" id="GO:0016137">
    <property type="term" value="P:glycoside metabolic process"/>
    <property type="evidence" value="ECO:0007669"/>
    <property type="project" value="UniProtKB-ARBA"/>
</dbReference>
<keyword evidence="3" id="KW-1185">Reference proteome</keyword>
<name>A0A8J7GR75_9ACTN</name>
<evidence type="ECO:0000256" key="1">
    <source>
        <dbReference type="ARBA" id="ARBA00022833"/>
    </source>
</evidence>
<dbReference type="GO" id="GO:0016811">
    <property type="term" value="F:hydrolase activity, acting on carbon-nitrogen (but not peptide) bonds, in linear amides"/>
    <property type="evidence" value="ECO:0007669"/>
    <property type="project" value="TreeGrafter"/>
</dbReference>
<evidence type="ECO:0000313" key="2">
    <source>
        <dbReference type="EMBL" id="MBG6137294.1"/>
    </source>
</evidence>
<dbReference type="EMBL" id="JADOUF010000001">
    <property type="protein sequence ID" value="MBG6137294.1"/>
    <property type="molecule type" value="Genomic_DNA"/>
</dbReference>
<dbReference type="Pfam" id="PF02585">
    <property type="entry name" value="PIG-L"/>
    <property type="match status" value="1"/>
</dbReference>
<comment type="caution">
    <text evidence="2">The sequence shown here is derived from an EMBL/GenBank/DDBJ whole genome shotgun (WGS) entry which is preliminary data.</text>
</comment>
<dbReference type="SUPFAM" id="SSF102588">
    <property type="entry name" value="LmbE-like"/>
    <property type="match status" value="1"/>
</dbReference>
<reference evidence="2" key="1">
    <citation type="submission" date="2020-11" db="EMBL/GenBank/DDBJ databases">
        <title>Sequencing the genomes of 1000 actinobacteria strains.</title>
        <authorList>
            <person name="Klenk H.-P."/>
        </authorList>
    </citation>
    <scope>NUCLEOTIDE SEQUENCE</scope>
    <source>
        <strain evidence="2">DSM 45356</strain>
    </source>
</reference>
<dbReference type="AlphaFoldDB" id="A0A8J7GR75"/>
<dbReference type="PANTHER" id="PTHR12993">
    <property type="entry name" value="N-ACETYLGLUCOSAMINYL-PHOSPHATIDYLINOSITOL DE-N-ACETYLASE-RELATED"/>
    <property type="match status" value="1"/>
</dbReference>
<dbReference type="RefSeq" id="WP_197004175.1">
    <property type="nucleotide sequence ID" value="NZ_BONS01000020.1"/>
</dbReference>
<organism evidence="2 3">
    <name type="scientific">Longispora fulva</name>
    <dbReference type="NCBI Taxonomy" id="619741"/>
    <lineage>
        <taxon>Bacteria</taxon>
        <taxon>Bacillati</taxon>
        <taxon>Actinomycetota</taxon>
        <taxon>Actinomycetes</taxon>
        <taxon>Micromonosporales</taxon>
        <taxon>Micromonosporaceae</taxon>
        <taxon>Longispora</taxon>
    </lineage>
</organism>
<evidence type="ECO:0000313" key="3">
    <source>
        <dbReference type="Proteomes" id="UP000622552"/>
    </source>
</evidence>